<keyword evidence="1" id="KW-0119">Carbohydrate metabolism</keyword>
<dbReference type="EMBL" id="SGXT01000001">
    <property type="protein sequence ID" value="RZT66478.1"/>
    <property type="molecule type" value="Genomic_DNA"/>
</dbReference>
<sequence length="295" mass="31959">MSVPPLVATCWTSAGAVMPMDQPELSPHSALERLTAIAITGWSGFGFSQDDLRQVEATIGFAAVRTAADQLGLTHIEVEIAGGWWGPDDRLWRPTWELLLRAAKALNAKFIKVGTAFGEPLKDIAPLVGPMRCIAEEAHAVGTTIALEPLPFAMIASMPQGADLIRAVDHPAAGLVVDYWHVFRANTSLDELAERVPVEMVFGVELSDAQHETVGTLFEDTRDRRTLLTEGAQDVPGFIRTIREMGYTGAWGVEILSAEHRARSLENGLALAHESAVRAFEMADRPINATISSPT</sequence>
<dbReference type="InterPro" id="IPR050312">
    <property type="entry name" value="IolE/XylAMocC-like"/>
</dbReference>
<dbReference type="InterPro" id="IPR036237">
    <property type="entry name" value="Xyl_isomerase-like_sf"/>
</dbReference>
<feature type="domain" description="Xylose isomerase-like TIM barrel" evidence="2">
    <location>
        <begin position="57"/>
        <end position="268"/>
    </location>
</feature>
<dbReference type="SUPFAM" id="SSF51658">
    <property type="entry name" value="Xylose isomerase-like"/>
    <property type="match status" value="1"/>
</dbReference>
<comment type="caution">
    <text evidence="3">The sequence shown here is derived from an EMBL/GenBank/DDBJ whole genome shotgun (WGS) entry which is preliminary data.</text>
</comment>
<dbReference type="InterPro" id="IPR013022">
    <property type="entry name" value="Xyl_isomerase-like_TIM-brl"/>
</dbReference>
<keyword evidence="3" id="KW-0413">Isomerase</keyword>
<organism evidence="3 4">
    <name type="scientific">Microcella alkaliphila</name>
    <dbReference type="NCBI Taxonomy" id="279828"/>
    <lineage>
        <taxon>Bacteria</taxon>
        <taxon>Bacillati</taxon>
        <taxon>Actinomycetota</taxon>
        <taxon>Actinomycetes</taxon>
        <taxon>Micrococcales</taxon>
        <taxon>Microbacteriaceae</taxon>
        <taxon>Microcella</taxon>
    </lineage>
</organism>
<reference evidence="3 4" key="1">
    <citation type="journal article" date="2015" name="Stand. Genomic Sci.">
        <title>Genomic Encyclopedia of Bacterial and Archaeal Type Strains, Phase III: the genomes of soil and plant-associated and newly described type strains.</title>
        <authorList>
            <person name="Whitman W.B."/>
            <person name="Woyke T."/>
            <person name="Klenk H.P."/>
            <person name="Zhou Y."/>
            <person name="Lilburn T.G."/>
            <person name="Beck B.J."/>
            <person name="De Vos P."/>
            <person name="Vandamme P."/>
            <person name="Eisen J.A."/>
            <person name="Garrity G."/>
            <person name="Hugenholtz P."/>
            <person name="Kyrpides N.C."/>
        </authorList>
    </citation>
    <scope>NUCLEOTIDE SEQUENCE [LARGE SCALE GENOMIC DNA]</scope>
    <source>
        <strain evidence="3 4">AC4r</strain>
    </source>
</reference>
<dbReference type="GO" id="GO:0016853">
    <property type="term" value="F:isomerase activity"/>
    <property type="evidence" value="ECO:0007669"/>
    <property type="project" value="UniProtKB-KW"/>
</dbReference>
<dbReference type="OrthoDB" id="9780241at2"/>
<dbReference type="Proteomes" id="UP000292408">
    <property type="component" value="Unassembled WGS sequence"/>
</dbReference>
<proteinExistence type="predicted"/>
<evidence type="ECO:0000259" key="2">
    <source>
        <dbReference type="Pfam" id="PF01261"/>
    </source>
</evidence>
<dbReference type="Gene3D" id="3.20.20.150">
    <property type="entry name" value="Divalent-metal-dependent TIM barrel enzymes"/>
    <property type="match status" value="1"/>
</dbReference>
<keyword evidence="4" id="KW-1185">Reference proteome</keyword>
<evidence type="ECO:0000256" key="1">
    <source>
        <dbReference type="ARBA" id="ARBA00023277"/>
    </source>
</evidence>
<protein>
    <submittedName>
        <fullName evidence="3">Sugar phosphate isomerase/epimerase</fullName>
    </submittedName>
</protein>
<accession>A0A4Q7U1U8</accession>
<dbReference type="PANTHER" id="PTHR12110:SF48">
    <property type="entry name" value="BLL3656 PROTEIN"/>
    <property type="match status" value="1"/>
</dbReference>
<dbReference type="PANTHER" id="PTHR12110">
    <property type="entry name" value="HYDROXYPYRUVATE ISOMERASE"/>
    <property type="match status" value="1"/>
</dbReference>
<dbReference type="RefSeq" id="WP_130279850.1">
    <property type="nucleotide sequence ID" value="NZ_SGXT01000001.1"/>
</dbReference>
<dbReference type="Pfam" id="PF01261">
    <property type="entry name" value="AP_endonuc_2"/>
    <property type="match status" value="1"/>
</dbReference>
<dbReference type="AlphaFoldDB" id="A0A4Q7U1U8"/>
<evidence type="ECO:0000313" key="3">
    <source>
        <dbReference type="EMBL" id="RZT66478.1"/>
    </source>
</evidence>
<gene>
    <name evidence="3" type="ORF">EV140_0016</name>
</gene>
<name>A0A4Q7U1U8_9MICO</name>
<evidence type="ECO:0000313" key="4">
    <source>
        <dbReference type="Proteomes" id="UP000292408"/>
    </source>
</evidence>